<evidence type="ECO:0000256" key="1">
    <source>
        <dbReference type="SAM" id="MobiDB-lite"/>
    </source>
</evidence>
<gene>
    <name evidence="2" type="ORF">SEUCBS140593_002424</name>
</gene>
<accession>A0ABP0B6G8</accession>
<organism evidence="2 3">
    <name type="scientific">Sporothrix eucalyptigena</name>
    <dbReference type="NCBI Taxonomy" id="1812306"/>
    <lineage>
        <taxon>Eukaryota</taxon>
        <taxon>Fungi</taxon>
        <taxon>Dikarya</taxon>
        <taxon>Ascomycota</taxon>
        <taxon>Pezizomycotina</taxon>
        <taxon>Sordariomycetes</taxon>
        <taxon>Sordariomycetidae</taxon>
        <taxon>Ophiostomatales</taxon>
        <taxon>Ophiostomataceae</taxon>
        <taxon>Sporothrix</taxon>
    </lineage>
</organism>
<sequence>MATTAAPSPAIVGRRILGEIEETSLEDVLQRIRTETIAKAQQQMTATAAGTGLATQHGYGRPASSGNITSGSPVKGSTAAPLRLPSFPVPALQRLVARHFRSTRGPELVAGGQRPLALVYLLVATLIAAPLRQTVVVVDAEARFDVRQLLGVQPKASAVDNVDIDGDEARFLSSPVTEDDLQHVHVFRVDPRWRAPPSELVAAAEQREVPVGVGMIATIVVEAATLVAKLSVTELVQR</sequence>
<proteinExistence type="predicted"/>
<comment type="caution">
    <text evidence="2">The sequence shown here is derived from an EMBL/GenBank/DDBJ whole genome shotgun (WGS) entry which is preliminary data.</text>
</comment>
<keyword evidence="3" id="KW-1185">Reference proteome</keyword>
<evidence type="ECO:0000313" key="2">
    <source>
        <dbReference type="EMBL" id="CAK7215123.1"/>
    </source>
</evidence>
<dbReference type="Proteomes" id="UP001642482">
    <property type="component" value="Unassembled WGS sequence"/>
</dbReference>
<evidence type="ECO:0000313" key="3">
    <source>
        <dbReference type="Proteomes" id="UP001642482"/>
    </source>
</evidence>
<name>A0ABP0B6G8_9PEZI</name>
<protein>
    <submittedName>
        <fullName evidence="2">Uncharacterized protein</fullName>
    </submittedName>
</protein>
<reference evidence="2 3" key="1">
    <citation type="submission" date="2024-01" db="EMBL/GenBank/DDBJ databases">
        <authorList>
            <person name="Allen C."/>
            <person name="Tagirdzhanova G."/>
        </authorList>
    </citation>
    <scope>NUCLEOTIDE SEQUENCE [LARGE SCALE GENOMIC DNA]</scope>
</reference>
<dbReference type="EMBL" id="CAWUHD010000016">
    <property type="protein sequence ID" value="CAK7215123.1"/>
    <property type="molecule type" value="Genomic_DNA"/>
</dbReference>
<feature type="region of interest" description="Disordered" evidence="1">
    <location>
        <begin position="51"/>
        <end position="79"/>
    </location>
</feature>